<evidence type="ECO:0000313" key="3">
    <source>
        <dbReference type="EnsemblPlants" id="Zm00001eb368790_P001"/>
    </source>
</evidence>
<gene>
    <name evidence="3" type="primary">LOC103636550</name>
    <name evidence="2" type="ORF">ZEAMMB73_Zm00001d012499</name>
</gene>
<name>A0A1D6G932_MAIZE</name>
<protein>
    <submittedName>
        <fullName evidence="2">2-oxoglutarate (2OG) and Fe(II)-dependent oxygenase superfamily protein</fullName>
    </submittedName>
</protein>
<reference evidence="4" key="1">
    <citation type="journal article" date="2009" name="Science">
        <title>The B73 maize genome: complexity, diversity, and dynamics.</title>
        <authorList>
            <person name="Schnable P.S."/>
            <person name="Ware D."/>
            <person name="Fulton R.S."/>
            <person name="Stein J.C."/>
            <person name="Wei F."/>
            <person name="Pasternak S."/>
            <person name="Liang C."/>
            <person name="Zhang J."/>
            <person name="Fulton L."/>
            <person name="Graves T.A."/>
            <person name="Minx P."/>
            <person name="Reily A.D."/>
            <person name="Courtney L."/>
            <person name="Kruchowski S.S."/>
            <person name="Tomlinson C."/>
            <person name="Strong C."/>
            <person name="Delehaunty K."/>
            <person name="Fronick C."/>
            <person name="Courtney B."/>
            <person name="Rock S.M."/>
            <person name="Belter E."/>
            <person name="Du F."/>
            <person name="Kim K."/>
            <person name="Abbott R.M."/>
            <person name="Cotton M."/>
            <person name="Levy A."/>
            <person name="Marchetto P."/>
            <person name="Ochoa K."/>
            <person name="Jackson S.M."/>
            <person name="Gillam B."/>
            <person name="Chen W."/>
            <person name="Yan L."/>
            <person name="Higginbotham J."/>
            <person name="Cardenas M."/>
            <person name="Waligorski J."/>
            <person name="Applebaum E."/>
            <person name="Phelps L."/>
            <person name="Falcone J."/>
            <person name="Kanchi K."/>
            <person name="Thane T."/>
            <person name="Scimone A."/>
            <person name="Thane N."/>
            <person name="Henke J."/>
            <person name="Wang T."/>
            <person name="Ruppert J."/>
            <person name="Shah N."/>
            <person name="Rotter K."/>
            <person name="Hodges J."/>
            <person name="Ingenthron E."/>
            <person name="Cordes M."/>
            <person name="Kohlberg S."/>
            <person name="Sgro J."/>
            <person name="Delgado B."/>
            <person name="Mead K."/>
            <person name="Chinwalla A."/>
            <person name="Leonard S."/>
            <person name="Crouse K."/>
            <person name="Collura K."/>
            <person name="Kudrna D."/>
            <person name="Currie J."/>
            <person name="He R."/>
            <person name="Angelova A."/>
            <person name="Rajasekar S."/>
            <person name="Mueller T."/>
            <person name="Lomeli R."/>
            <person name="Scara G."/>
            <person name="Ko A."/>
            <person name="Delaney K."/>
            <person name="Wissotski M."/>
            <person name="Lopez G."/>
            <person name="Campos D."/>
            <person name="Braidotti M."/>
            <person name="Ashley E."/>
            <person name="Golser W."/>
            <person name="Kim H."/>
            <person name="Lee S."/>
            <person name="Lin J."/>
            <person name="Dujmic Z."/>
            <person name="Kim W."/>
            <person name="Talag J."/>
            <person name="Zuccolo A."/>
            <person name="Fan C."/>
            <person name="Sebastian A."/>
            <person name="Kramer M."/>
            <person name="Spiegel L."/>
            <person name="Nascimento L."/>
            <person name="Zutavern T."/>
            <person name="Miller B."/>
            <person name="Ambroise C."/>
            <person name="Muller S."/>
            <person name="Spooner W."/>
            <person name="Narechania A."/>
            <person name="Ren L."/>
            <person name="Wei S."/>
            <person name="Kumari S."/>
            <person name="Faga B."/>
            <person name="Levy M.J."/>
            <person name="McMahan L."/>
            <person name="Van Buren P."/>
            <person name="Vaughn M.W."/>
            <person name="Ying K."/>
            <person name="Yeh C.-T."/>
            <person name="Emrich S.J."/>
            <person name="Jia Y."/>
            <person name="Kalyanaraman A."/>
            <person name="Hsia A.-P."/>
            <person name="Barbazuk W.B."/>
            <person name="Baucom R.S."/>
            <person name="Brutnell T.P."/>
            <person name="Carpita N.C."/>
            <person name="Chaparro C."/>
            <person name="Chia J.-M."/>
            <person name="Deragon J.-M."/>
            <person name="Estill J.C."/>
            <person name="Fu Y."/>
            <person name="Jeddeloh J.A."/>
            <person name="Han Y."/>
            <person name="Lee H."/>
            <person name="Li P."/>
            <person name="Lisch D.R."/>
            <person name="Liu S."/>
            <person name="Liu Z."/>
            <person name="Nagel D.H."/>
            <person name="McCann M.C."/>
            <person name="SanMiguel P."/>
            <person name="Myers A.M."/>
            <person name="Nettleton D."/>
            <person name="Nguyen J."/>
            <person name="Penning B.W."/>
            <person name="Ponnala L."/>
            <person name="Schneider K.L."/>
            <person name="Schwartz D.C."/>
            <person name="Sharma A."/>
            <person name="Soderlund C."/>
            <person name="Springer N.M."/>
            <person name="Sun Q."/>
            <person name="Wang H."/>
            <person name="Waterman M."/>
            <person name="Westerman R."/>
            <person name="Wolfgruber T.K."/>
            <person name="Yang L."/>
            <person name="Yu Y."/>
            <person name="Zhang L."/>
            <person name="Zhou S."/>
            <person name="Zhu Q."/>
            <person name="Bennetzen J.L."/>
            <person name="Dawe R.K."/>
            <person name="Jiang J."/>
            <person name="Jiang N."/>
            <person name="Presting G.G."/>
            <person name="Wessler S.R."/>
            <person name="Aluru S."/>
            <person name="Martienssen R.A."/>
            <person name="Clifton S.W."/>
            <person name="McCombie W.R."/>
            <person name="Wing R.A."/>
            <person name="Wilson R.K."/>
        </authorList>
    </citation>
    <scope>NUCLEOTIDE SEQUENCE [LARGE SCALE GENOMIC DNA]</scope>
    <source>
        <strain evidence="4">cv. B73</strain>
    </source>
</reference>
<reference evidence="2" key="2">
    <citation type="submission" date="2015-12" db="EMBL/GenBank/DDBJ databases">
        <title>Update maize B73 reference genome by single molecule sequencing technologies.</title>
        <authorList>
            <consortium name="Maize Genome Sequencing Project"/>
            <person name="Ware D."/>
        </authorList>
    </citation>
    <scope>NUCLEOTIDE SEQUENCE</scope>
    <source>
        <tissue evidence="2">Seedling</tissue>
    </source>
</reference>
<evidence type="ECO:0000313" key="4">
    <source>
        <dbReference type="Proteomes" id="UP000007305"/>
    </source>
</evidence>
<dbReference type="SUPFAM" id="SSF51197">
    <property type="entry name" value="Clavaminate synthase-like"/>
    <property type="match status" value="1"/>
</dbReference>
<dbReference type="AlphaFoldDB" id="A0A1D6G932"/>
<dbReference type="EnsemblPlants" id="Zm00001eb368790_T001">
    <property type="protein sequence ID" value="Zm00001eb368790_P001"/>
    <property type="gene ID" value="Zm00001eb368790"/>
</dbReference>
<dbReference type="PANTHER" id="PTHR34945:SF4">
    <property type="entry name" value="2-OXOGLUTARATE (2OG) AND FE(II)-DEPENDENT OXYGENASE SUPERFAMILY PROTEIN"/>
    <property type="match status" value="1"/>
</dbReference>
<proteinExistence type="evidence at protein level"/>
<accession>A0A1D6G932</accession>
<dbReference type="OrthoDB" id="1523082at2759"/>
<sequence>MTATSKAPRRPRIRPRGPPPAPTPIRTARGARTAAADERVLAEFLEASLRVPDLSLPPRKRFSFPPPPAPEPDGIPSHALVSGDADAEQRAIAAAAETGAFRVTSAVDAREARDAVEAASELVFAAPEEVKRGLERWYRRRDREPREEFVWFRPMSADEDRAMAAAFPGSTYRAFREKVDTLASKMEDIAKAVIRVLHDNVKNPKASAEPREAAPSILRLALYSSDTSSTCWNELDSTTAPNSHALSVHLCGQDRRICLRRSLGGSTVSTLPAGCMLVTVGKQIQEWSNGQFKAAVGGEVVLFETTDEPGPFVSAELIVYCYCPHDLRLSEAGRYASRRVDRATIVSFRDQILVALVLLSLFYLFRG</sequence>
<keyword evidence="5" id="KW-1267">Proteomics identification</keyword>
<dbReference type="RefSeq" id="XP_008657115.1">
    <property type="nucleotide sequence ID" value="XM_008658893.3"/>
</dbReference>
<feature type="region of interest" description="Disordered" evidence="1">
    <location>
        <begin position="55"/>
        <end position="75"/>
    </location>
</feature>
<keyword evidence="4" id="KW-1185">Reference proteome</keyword>
<organism evidence="2">
    <name type="scientific">Zea mays</name>
    <name type="common">Maize</name>
    <dbReference type="NCBI Taxonomy" id="4577"/>
    <lineage>
        <taxon>Eukaryota</taxon>
        <taxon>Viridiplantae</taxon>
        <taxon>Streptophyta</taxon>
        <taxon>Embryophyta</taxon>
        <taxon>Tracheophyta</taxon>
        <taxon>Spermatophyta</taxon>
        <taxon>Magnoliopsida</taxon>
        <taxon>Liliopsida</taxon>
        <taxon>Poales</taxon>
        <taxon>Poaceae</taxon>
        <taxon>PACMAD clade</taxon>
        <taxon>Panicoideae</taxon>
        <taxon>Andropogonodae</taxon>
        <taxon>Andropogoneae</taxon>
        <taxon>Tripsacinae</taxon>
        <taxon>Zea</taxon>
    </lineage>
</organism>
<dbReference type="KEGG" id="zma:103636550"/>
<evidence type="ECO:0000313" key="2">
    <source>
        <dbReference type="EMBL" id="AQK99646.1"/>
    </source>
</evidence>
<dbReference type="GeneID" id="103636550"/>
<dbReference type="EMBL" id="CM000784">
    <property type="protein sequence ID" value="AQK99646.1"/>
    <property type="molecule type" value="Genomic_DNA"/>
</dbReference>
<dbReference type="FunCoup" id="A0A1D6G932">
    <property type="interactions" value="176"/>
</dbReference>
<dbReference type="Gramene" id="Zm00001eb368790_T001">
    <property type="protein sequence ID" value="Zm00001eb368790_P001"/>
    <property type="gene ID" value="Zm00001eb368790"/>
</dbReference>
<dbReference type="PaxDb" id="4577-GRMZM2G140822_P01"/>
<feature type="region of interest" description="Disordered" evidence="1">
    <location>
        <begin position="1"/>
        <end position="33"/>
    </location>
</feature>
<evidence type="ECO:0007829" key="5">
    <source>
        <dbReference type="PeptideAtlas" id="A0A1D6G932"/>
    </source>
</evidence>
<dbReference type="OMA" id="QICLRNQ"/>
<evidence type="ECO:0000256" key="1">
    <source>
        <dbReference type="SAM" id="MobiDB-lite"/>
    </source>
</evidence>
<dbReference type="SMR" id="A0A1D6G932"/>
<reference evidence="3" key="4">
    <citation type="submission" date="2021-05" db="UniProtKB">
        <authorList>
            <consortium name="EnsemblPlants"/>
        </authorList>
    </citation>
    <scope>IDENTIFICATION</scope>
    <source>
        <strain evidence="3">cv. B73</strain>
    </source>
</reference>
<dbReference type="PANTHER" id="PTHR34945">
    <property type="entry name" value="2-OXOGLUTARATE (2OG) AND FE(II)-DEPENDENT OXYGENASE SUPERFAMILY PROTEIN"/>
    <property type="match status" value="1"/>
</dbReference>
<dbReference type="Gene3D" id="2.60.120.330">
    <property type="entry name" value="B-lactam Antibiotic, Isopenicillin N Synthase, Chain"/>
    <property type="match status" value="1"/>
</dbReference>
<feature type="compositionally biased region" description="Low complexity" evidence="1">
    <location>
        <begin position="24"/>
        <end position="33"/>
    </location>
</feature>
<dbReference type="eggNOG" id="ENOG502RRSW">
    <property type="taxonomic scope" value="Eukaryota"/>
</dbReference>
<reference evidence="3" key="3">
    <citation type="submission" date="2019-07" db="EMBL/GenBank/DDBJ databases">
        <authorList>
            <person name="Seetharam A."/>
            <person name="Woodhouse M."/>
            <person name="Cannon E."/>
        </authorList>
    </citation>
    <scope>NUCLEOTIDE SEQUENCE [LARGE SCALE GENOMIC DNA]</scope>
    <source>
        <strain evidence="3">cv. B73</strain>
    </source>
</reference>
<dbReference type="ExpressionAtlas" id="A0A1D6G932">
    <property type="expression patterns" value="baseline and differential"/>
</dbReference>
<feature type="compositionally biased region" description="Pro residues" evidence="1">
    <location>
        <begin position="64"/>
        <end position="73"/>
    </location>
</feature>
<dbReference type="InterPro" id="IPR027443">
    <property type="entry name" value="IPNS-like_sf"/>
</dbReference>
<dbReference type="Proteomes" id="UP000007305">
    <property type="component" value="Chromosome 8"/>
</dbReference>